<sequence>MALVPTKTALTFSADDESGLEKAVSDALSGCVELNMGIRRCAAFPAVNQGTFLCELTTKETKGVLKSLADKVRGRMFVDHAVIHLMYIPVILDSTHAVAELKLKNLATGDELYSGTKVNLNEAFILTMTWPRSLFADAVNEHKGLYLGGVVSCSSSVPRQAKIGMWYPLWTEKVSNKQLYQKTVAITNTRAIETFTRTMIHSDKEMRSLLRSRASTDIASKKYEEPVMCSSRIGLTDNVTAGIDFTVKQLEETADDNTNSAAADVLSDKVIMVPKQSSGTAQRERDPRNQTPLLGADGF</sequence>
<dbReference type="Pfam" id="PF01573">
    <property type="entry name" value="Bromo_MP"/>
    <property type="match status" value="1"/>
</dbReference>
<evidence type="ECO:0000256" key="5">
    <source>
        <dbReference type="ARBA" id="ARBA00023081"/>
    </source>
</evidence>
<reference evidence="9 10" key="1">
    <citation type="submission" date="2018-08" db="EMBL/GenBank/DDBJ databases">
        <title>Complete genome sequence of tomato necrotic spot virus, a putative ilarvirus belonging to subgroup 1.</title>
        <authorList>
            <person name="Bratsch S."/>
            <person name="Mollov D."/>
        </authorList>
    </citation>
    <scope>NUCLEOTIDE SEQUENCE [LARGE SCALE GENOMIC DNA]</scope>
    <source>
        <strain evidence="9">Indiana</strain>
    </source>
</reference>
<organism evidence="9 10">
    <name type="scientific">Tomato necrotic spot virus</name>
    <dbReference type="NCBI Taxonomy" id="568804"/>
    <lineage>
        <taxon>Viruses</taxon>
        <taxon>Riboviria</taxon>
        <taxon>Orthornavirae</taxon>
        <taxon>Kitrinoviricota</taxon>
        <taxon>Alsuviricetes</taxon>
        <taxon>Martellivirales</taxon>
        <taxon>Bromoviridae</taxon>
        <taxon>Ilarvirus</taxon>
        <taxon>Ilarvirus ToNSV</taxon>
    </lineage>
</organism>
<keyword evidence="3" id="KW-0813">Transport</keyword>
<keyword evidence="4" id="KW-0916">Viral movement protein</keyword>
<name>A0A3G2JTV6_9BROM</name>
<evidence type="ECO:0000256" key="2">
    <source>
        <dbReference type="ARBA" id="ARBA00014660"/>
    </source>
</evidence>
<proteinExistence type="predicted"/>
<accession>A0A3G2JTV6</accession>
<comment type="subcellular location">
    <subcellularLocation>
        <location evidence="1">Host cell junction</location>
        <location evidence="1">Host plasmodesma</location>
    </subcellularLocation>
</comment>
<evidence type="ECO:0000256" key="7">
    <source>
        <dbReference type="ARBA" id="ARBA00032603"/>
    </source>
</evidence>
<comment type="function">
    <text evidence="6">Transports viral genome to neighboring plant cells directly through plasmosdesmata, without any budding. The movement protein allows efficient cell to cell propagation, by bypassing the host cell wall barrier. Acts by forming a tubular structure at the host plasmodesmata, enlarging it enough to allow free passage of virion capsids.</text>
</comment>
<evidence type="ECO:0000256" key="3">
    <source>
        <dbReference type="ARBA" id="ARBA00022448"/>
    </source>
</evidence>
<dbReference type="Proteomes" id="UP001261113">
    <property type="component" value="Genome"/>
</dbReference>
<evidence type="ECO:0000256" key="4">
    <source>
        <dbReference type="ARBA" id="ARBA00023031"/>
    </source>
</evidence>
<evidence type="ECO:0000313" key="9">
    <source>
        <dbReference type="EMBL" id="AYN45102.1"/>
    </source>
</evidence>
<dbReference type="EMBL" id="MH780156">
    <property type="protein sequence ID" value="AYN45102.1"/>
    <property type="molecule type" value="Genomic_RNA"/>
</dbReference>
<keyword evidence="5" id="KW-1031">Host cell junction</keyword>
<keyword evidence="10" id="KW-1185">Reference proteome</keyword>
<evidence type="ECO:0000256" key="6">
    <source>
        <dbReference type="ARBA" id="ARBA00025275"/>
    </source>
</evidence>
<dbReference type="InterPro" id="IPR002538">
    <property type="entry name" value="Bromo_MP"/>
</dbReference>
<dbReference type="GO" id="GO:0044219">
    <property type="term" value="C:host cell plasmodesma"/>
    <property type="evidence" value="ECO:0007669"/>
    <property type="project" value="UniProtKB-SubCell"/>
</dbReference>
<evidence type="ECO:0000256" key="1">
    <source>
        <dbReference type="ARBA" id="ARBA00004621"/>
    </source>
</evidence>
<feature type="region of interest" description="Disordered" evidence="8">
    <location>
        <begin position="275"/>
        <end position="299"/>
    </location>
</feature>
<evidence type="ECO:0000313" key="10">
    <source>
        <dbReference type="Proteomes" id="UP001261113"/>
    </source>
</evidence>
<gene>
    <name evidence="9" type="primary">3a</name>
</gene>
<protein>
    <recommendedName>
        <fullName evidence="2">Movement protein</fullName>
    </recommendedName>
    <alternativeName>
        <fullName evidence="7">Protein 3A</fullName>
    </alternativeName>
</protein>
<evidence type="ECO:0000256" key="8">
    <source>
        <dbReference type="SAM" id="MobiDB-lite"/>
    </source>
</evidence>
<dbReference type="GO" id="GO:0046740">
    <property type="term" value="P:transport of virus in host, cell to cell"/>
    <property type="evidence" value="ECO:0007669"/>
    <property type="project" value="UniProtKB-KW"/>
</dbReference>